<reference evidence="1 2" key="1">
    <citation type="submission" date="2021-10" db="EMBL/GenBank/DDBJ databases">
        <title>Anaerobic single-cell dispensing facilitates the cultivation of human gut bacteria.</title>
        <authorList>
            <person name="Afrizal A."/>
        </authorList>
    </citation>
    <scope>NUCLEOTIDE SEQUENCE [LARGE SCALE GENOMIC DNA]</scope>
    <source>
        <strain evidence="1 2">CLA-AA-H246</strain>
    </source>
</reference>
<dbReference type="PIRSF" id="PIRSF011576">
    <property type="entry name" value="YabP"/>
    <property type="match status" value="1"/>
</dbReference>
<accession>A0ABS8EU73</accession>
<organism evidence="1 2">
    <name type="scientific">Hominisplanchenecus faecis</name>
    <dbReference type="NCBI Taxonomy" id="2885351"/>
    <lineage>
        <taxon>Bacteria</taxon>
        <taxon>Bacillati</taxon>
        <taxon>Bacillota</taxon>
        <taxon>Clostridia</taxon>
        <taxon>Lachnospirales</taxon>
        <taxon>Lachnospiraceae</taxon>
        <taxon>Hominisplanchenecus</taxon>
    </lineage>
</organism>
<dbReference type="Proteomes" id="UP001299235">
    <property type="component" value="Unassembled WGS sequence"/>
</dbReference>
<dbReference type="InterPro" id="IPR022476">
    <property type="entry name" value="Spore_YabP/YqfC"/>
</dbReference>
<dbReference type="Gene3D" id="2.60.40.2000">
    <property type="match status" value="1"/>
</dbReference>
<comment type="caution">
    <text evidence="1">The sequence shown here is derived from an EMBL/GenBank/DDBJ whole genome shotgun (WGS) entry which is preliminary data.</text>
</comment>
<dbReference type="Pfam" id="PF07873">
    <property type="entry name" value="YabP"/>
    <property type="match status" value="1"/>
</dbReference>
<evidence type="ECO:0000313" key="1">
    <source>
        <dbReference type="EMBL" id="MCC2148746.1"/>
    </source>
</evidence>
<gene>
    <name evidence="1" type="primary">yabP</name>
    <name evidence="1" type="ORF">LKD42_05705</name>
</gene>
<keyword evidence="2" id="KW-1185">Reference proteome</keyword>
<evidence type="ECO:0000313" key="2">
    <source>
        <dbReference type="Proteomes" id="UP001299235"/>
    </source>
</evidence>
<sequence length="95" mass="10656">MDEKQAQGTAHRVMIQGRHSGTISGVSDVLSFDLNEIVLQTTQGMLMIRGQELHMNRLTLEKGEVDIEGKIDSFVYSEQKGENGKDTSFLGRLFR</sequence>
<dbReference type="RefSeq" id="WP_022118003.1">
    <property type="nucleotide sequence ID" value="NZ_JAJEQE010000013.1"/>
</dbReference>
<dbReference type="EMBL" id="JAJEQE010000013">
    <property type="protein sequence ID" value="MCC2148746.1"/>
    <property type="molecule type" value="Genomic_DNA"/>
</dbReference>
<dbReference type="NCBIfam" id="TIGR02892">
    <property type="entry name" value="spore_yabP"/>
    <property type="match status" value="1"/>
</dbReference>
<proteinExistence type="predicted"/>
<dbReference type="InterPro" id="IPR012504">
    <property type="entry name" value="Spore_YabP"/>
</dbReference>
<protein>
    <submittedName>
        <fullName evidence="1">Sporulation protein YabP</fullName>
    </submittedName>
</protein>
<dbReference type="InterPro" id="IPR038705">
    <property type="entry name" value="YabP_sf"/>
</dbReference>
<name>A0ABS8EU73_9FIRM</name>